<evidence type="ECO:0000256" key="1">
    <source>
        <dbReference type="ARBA" id="ARBA00022676"/>
    </source>
</evidence>
<dbReference type="Gene3D" id="3.40.50.1580">
    <property type="entry name" value="Nucleoside phosphorylase domain"/>
    <property type="match status" value="1"/>
</dbReference>
<comment type="similarity">
    <text evidence="3">Belongs to the PNP/MTAP phosphorylase family. MTAP subfamily.</text>
</comment>
<keyword evidence="1 3" id="KW-0328">Glycosyltransferase</keyword>
<evidence type="ECO:0000259" key="4">
    <source>
        <dbReference type="Pfam" id="PF01048"/>
    </source>
</evidence>
<feature type="binding site" evidence="3">
    <location>
        <begin position="84"/>
        <end position="85"/>
    </location>
    <ligand>
        <name>phosphate</name>
        <dbReference type="ChEBI" id="CHEBI:43474"/>
    </ligand>
</feature>
<dbReference type="KEGG" id="sand:H3309_05145"/>
<dbReference type="RefSeq" id="WP_182297684.1">
    <property type="nucleotide sequence ID" value="NZ_CP059851.1"/>
</dbReference>
<dbReference type="EMBL" id="CP059851">
    <property type="protein sequence ID" value="QMW23861.1"/>
    <property type="molecule type" value="Genomic_DNA"/>
</dbReference>
<feature type="domain" description="Nucleoside phosphorylase" evidence="4">
    <location>
        <begin position="2"/>
        <end position="238"/>
    </location>
</feature>
<dbReference type="CDD" id="cd09010">
    <property type="entry name" value="MTAP_SsMTAPII_like_MTIP"/>
    <property type="match status" value="1"/>
</dbReference>
<keyword evidence="3" id="KW-0660">Purine salvage</keyword>
<name>A0A7G5IKG9_9SPHN</name>
<comment type="function">
    <text evidence="3">Purine nucleoside phosphorylase involved in purine salvage.</text>
</comment>
<dbReference type="Pfam" id="PF01048">
    <property type="entry name" value="PNP_UDP_1"/>
    <property type="match status" value="1"/>
</dbReference>
<protein>
    <recommendedName>
        <fullName evidence="3">Purine nucleoside phosphorylase</fullName>
        <shortName evidence="3">PNP</shortName>
        <ecNumber evidence="3">2.4.2.1</ecNumber>
    </recommendedName>
</protein>
<proteinExistence type="inferred from homology"/>
<comment type="pathway">
    <text evidence="3">Purine metabolism; purine nucleoside salvage.</text>
</comment>
<sequence>MKLGIIGGSGLYAMPALADAVWRRVETPWGAPSDALLEGSIGGLPVAFLPRHGRGHRLLPAEVPYRANIAALKMAGCGMVLALSACGSFREAMPPGCLVIIDQYVDRTHGRAKSFFGEGIVGHVSAAEPVCRDLADRVEAAARAAGVRHVRGGTYLAMEGPAFSSAAESRLHRAQGLDVVGMTGQPEANLAREAELAFAGVGMVTDFDAWSEAHVTTAEVMAVMAANVAAAQALVVALADVLTCDPLPLPSVEGWERALDGAIVTAREQWPAATVARLRSVAGRVM</sequence>
<dbReference type="GO" id="GO:0006166">
    <property type="term" value="P:purine ribonucleoside salvage"/>
    <property type="evidence" value="ECO:0007669"/>
    <property type="project" value="UniProtKB-UniRule"/>
</dbReference>
<dbReference type="PANTHER" id="PTHR42679">
    <property type="entry name" value="S-METHYL-5'-THIOADENOSINE PHOSPHORYLASE"/>
    <property type="match status" value="1"/>
</dbReference>
<dbReference type="InterPro" id="IPR010044">
    <property type="entry name" value="MTAP"/>
</dbReference>
<reference evidence="5 6" key="1">
    <citation type="submission" date="2020-07" db="EMBL/GenBank/DDBJ databases">
        <title>Complete genome sequence for Sandaracinobacter sp. M6.</title>
        <authorList>
            <person name="Tang Y."/>
            <person name="Liu Q."/>
            <person name="Guo Z."/>
            <person name="Lei P."/>
            <person name="Huang B."/>
        </authorList>
    </citation>
    <scope>NUCLEOTIDE SEQUENCE [LARGE SCALE GENOMIC DNA]</scope>
    <source>
        <strain evidence="5 6">M6</strain>
    </source>
</reference>
<dbReference type="GO" id="GO:0017061">
    <property type="term" value="F:S-methyl-5-thioadenosine phosphorylase activity"/>
    <property type="evidence" value="ECO:0007669"/>
    <property type="project" value="InterPro"/>
</dbReference>
<comment type="miscellaneous">
    <text evidence="3">Although this enzyme belongs to the family of MTA phosphorylases based on sequence homology, it lacks several conserved amino acids in the substrate binding pocket that confer specificity towards MTA.</text>
</comment>
<evidence type="ECO:0000256" key="2">
    <source>
        <dbReference type="ARBA" id="ARBA00022679"/>
    </source>
</evidence>
<gene>
    <name evidence="5" type="ORF">H3309_05145</name>
</gene>
<feature type="binding site" evidence="3">
    <location>
        <begin position="51"/>
        <end position="52"/>
    </location>
    <ligand>
        <name>phosphate</name>
        <dbReference type="ChEBI" id="CHEBI:43474"/>
    </ligand>
</feature>
<feature type="site" description="Important for substrate specificity" evidence="3">
    <location>
        <position position="164"/>
    </location>
</feature>
<dbReference type="AlphaFoldDB" id="A0A7G5IKG9"/>
<dbReference type="InterPro" id="IPR000845">
    <property type="entry name" value="Nucleoside_phosphorylase_d"/>
</dbReference>
<organism evidence="5 6">
    <name type="scientific">Sandaracinobacteroides saxicola</name>
    <dbReference type="NCBI Taxonomy" id="2759707"/>
    <lineage>
        <taxon>Bacteria</taxon>
        <taxon>Pseudomonadati</taxon>
        <taxon>Pseudomonadota</taxon>
        <taxon>Alphaproteobacteria</taxon>
        <taxon>Sphingomonadales</taxon>
        <taxon>Sphingosinicellaceae</taxon>
        <taxon>Sandaracinobacteroides</taxon>
    </lineage>
</organism>
<dbReference type="SUPFAM" id="SSF53167">
    <property type="entry name" value="Purine and uridine phosphorylases"/>
    <property type="match status" value="1"/>
</dbReference>
<dbReference type="EC" id="2.4.2.1" evidence="3"/>
<feature type="binding site" evidence="3">
    <location>
        <position position="9"/>
    </location>
    <ligand>
        <name>phosphate</name>
        <dbReference type="ChEBI" id="CHEBI:43474"/>
    </ligand>
</feature>
<evidence type="ECO:0000256" key="3">
    <source>
        <dbReference type="HAMAP-Rule" id="MF_01963"/>
    </source>
</evidence>
<evidence type="ECO:0000313" key="5">
    <source>
        <dbReference type="EMBL" id="QMW23861.1"/>
    </source>
</evidence>
<evidence type="ECO:0000313" key="6">
    <source>
        <dbReference type="Proteomes" id="UP000515292"/>
    </source>
</evidence>
<comment type="catalytic activity">
    <reaction evidence="3">
        <text>a purine D-ribonucleoside + phosphate = a purine nucleobase + alpha-D-ribose 1-phosphate</text>
        <dbReference type="Rhea" id="RHEA:19805"/>
        <dbReference type="ChEBI" id="CHEBI:26386"/>
        <dbReference type="ChEBI" id="CHEBI:43474"/>
        <dbReference type="ChEBI" id="CHEBI:57720"/>
        <dbReference type="ChEBI" id="CHEBI:142355"/>
        <dbReference type="EC" id="2.4.2.1"/>
    </reaction>
</comment>
<dbReference type="UniPathway" id="UPA00606"/>
<feature type="binding site" evidence="3">
    <location>
        <position position="183"/>
    </location>
    <ligand>
        <name>phosphate</name>
        <dbReference type="ChEBI" id="CHEBI:43474"/>
    </ligand>
</feature>
<feature type="site" description="Important for substrate specificity" evidence="3">
    <location>
        <position position="217"/>
    </location>
</feature>
<feature type="binding site" evidence="3">
    <location>
        <position position="182"/>
    </location>
    <ligand>
        <name>substrate</name>
    </ligand>
</feature>
<comment type="subunit">
    <text evidence="3">Homohexamer. Dimer of a homotrimer.</text>
</comment>
<keyword evidence="6" id="KW-1185">Reference proteome</keyword>
<feature type="binding site" evidence="3">
    <location>
        <begin position="206"/>
        <end position="208"/>
    </location>
    <ligand>
        <name>substrate</name>
    </ligand>
</feature>
<dbReference type="Proteomes" id="UP000515292">
    <property type="component" value="Chromosome"/>
</dbReference>
<dbReference type="PANTHER" id="PTHR42679:SF2">
    <property type="entry name" value="S-METHYL-5'-THIOADENOSINE PHOSPHORYLASE"/>
    <property type="match status" value="1"/>
</dbReference>
<dbReference type="GO" id="GO:0019509">
    <property type="term" value="P:L-methionine salvage from methylthioadenosine"/>
    <property type="evidence" value="ECO:0007669"/>
    <property type="project" value="TreeGrafter"/>
</dbReference>
<dbReference type="GO" id="GO:0005829">
    <property type="term" value="C:cytosol"/>
    <property type="evidence" value="ECO:0007669"/>
    <property type="project" value="TreeGrafter"/>
</dbReference>
<accession>A0A7G5IKG9</accession>
<keyword evidence="2 3" id="KW-0808">Transferase</keyword>
<dbReference type="InterPro" id="IPR035994">
    <property type="entry name" value="Nucleoside_phosphorylase_sf"/>
</dbReference>
<dbReference type="HAMAP" id="MF_01963">
    <property type="entry name" value="MTAP"/>
    <property type="match status" value="1"/>
</dbReference>